<evidence type="ECO:0000313" key="2">
    <source>
        <dbReference type="Proteomes" id="UP000634805"/>
    </source>
</evidence>
<comment type="caution">
    <text evidence="1">The sequence shown here is derived from an EMBL/GenBank/DDBJ whole genome shotgun (WGS) entry which is preliminary data.</text>
</comment>
<reference evidence="1" key="1">
    <citation type="submission" date="2020-10" db="EMBL/GenBank/DDBJ databases">
        <authorList>
            <person name="Hahn C.J."/>
            <person name="Laso-Perez R."/>
            <person name="Vulcano F."/>
            <person name="Vaziourakis K.-M."/>
            <person name="Stokke R."/>
            <person name="Steen I.H."/>
            <person name="Teske A."/>
            <person name="Boetius A."/>
            <person name="Liebeke M."/>
            <person name="Amann R."/>
            <person name="Knittel K."/>
        </authorList>
    </citation>
    <scope>NUCLEOTIDE SEQUENCE</scope>
    <source>
        <strain evidence="1">Gfbio:e3339647-f889-4370-9287-4fb5cb688e4c:AG392D22_GoMArc1</strain>
    </source>
</reference>
<protein>
    <submittedName>
        <fullName evidence="1">Uncharacterized protein</fullName>
    </submittedName>
</protein>
<dbReference type="Proteomes" id="UP000634805">
    <property type="component" value="Unassembled WGS sequence"/>
</dbReference>
<accession>A0A811TE10</accession>
<sequence length="57" mass="6722">MMIEDIRPEGCICELCSDISPNREDIRTKLEYTMLYNILSGVRLSKHLYKILFNQTL</sequence>
<dbReference type="AlphaFoldDB" id="A0A811TE10"/>
<proteinExistence type="predicted"/>
<name>A0A811TE10_9EURY</name>
<organism evidence="1 2">
    <name type="scientific">Candidatus Argoarchaeum ethanivorans</name>
    <dbReference type="NCBI Taxonomy" id="2608793"/>
    <lineage>
        <taxon>Archaea</taxon>
        <taxon>Methanobacteriati</taxon>
        <taxon>Methanobacteriota</taxon>
        <taxon>Stenosarchaea group</taxon>
        <taxon>Methanomicrobia</taxon>
        <taxon>Methanosarcinales</taxon>
        <taxon>Methanosarcinales incertae sedis</taxon>
        <taxon>GOM Arc I cluster</taxon>
        <taxon>Candidatus Argoarchaeum</taxon>
    </lineage>
</organism>
<gene>
    <name evidence="1" type="ORF">EMLJLAPB_00703</name>
</gene>
<dbReference type="EMBL" id="CAJHIS010000017">
    <property type="protein sequence ID" value="CAD6494060.1"/>
    <property type="molecule type" value="Genomic_DNA"/>
</dbReference>
<evidence type="ECO:0000313" key="1">
    <source>
        <dbReference type="EMBL" id="CAD6494060.1"/>
    </source>
</evidence>